<reference evidence="2" key="1">
    <citation type="submission" date="2023-07" db="EMBL/GenBank/DDBJ databases">
        <title>draft genome sequence of fig (Ficus carica).</title>
        <authorList>
            <person name="Takahashi T."/>
            <person name="Nishimura K."/>
        </authorList>
    </citation>
    <scope>NUCLEOTIDE SEQUENCE</scope>
</reference>
<protein>
    <recommendedName>
        <fullName evidence="1">DUF7803 domain-containing protein</fullName>
    </recommendedName>
</protein>
<organism evidence="2 3">
    <name type="scientific">Ficus carica</name>
    <name type="common">Common fig</name>
    <dbReference type="NCBI Taxonomy" id="3494"/>
    <lineage>
        <taxon>Eukaryota</taxon>
        <taxon>Viridiplantae</taxon>
        <taxon>Streptophyta</taxon>
        <taxon>Embryophyta</taxon>
        <taxon>Tracheophyta</taxon>
        <taxon>Spermatophyta</taxon>
        <taxon>Magnoliopsida</taxon>
        <taxon>eudicotyledons</taxon>
        <taxon>Gunneridae</taxon>
        <taxon>Pentapetalae</taxon>
        <taxon>rosids</taxon>
        <taxon>fabids</taxon>
        <taxon>Rosales</taxon>
        <taxon>Moraceae</taxon>
        <taxon>Ficeae</taxon>
        <taxon>Ficus</taxon>
    </lineage>
</organism>
<dbReference type="PANTHER" id="PTHR36047">
    <property type="entry name" value="OS01G0191000 PROTEIN"/>
    <property type="match status" value="1"/>
</dbReference>
<dbReference type="EMBL" id="BTGU01000106">
    <property type="protein sequence ID" value="GMN61113.1"/>
    <property type="molecule type" value="Genomic_DNA"/>
</dbReference>
<dbReference type="InterPro" id="IPR056705">
    <property type="entry name" value="DUF7803"/>
</dbReference>
<proteinExistence type="predicted"/>
<dbReference type="Proteomes" id="UP001187192">
    <property type="component" value="Unassembled WGS sequence"/>
</dbReference>
<dbReference type="Pfam" id="PF25086">
    <property type="entry name" value="DUF7803"/>
    <property type="match status" value="1"/>
</dbReference>
<name>A0AA88IZ98_FICCA</name>
<evidence type="ECO:0000313" key="3">
    <source>
        <dbReference type="Proteomes" id="UP001187192"/>
    </source>
</evidence>
<keyword evidence="3" id="KW-1185">Reference proteome</keyword>
<feature type="domain" description="DUF7803" evidence="1">
    <location>
        <begin position="1"/>
        <end position="138"/>
    </location>
</feature>
<dbReference type="AlphaFoldDB" id="A0AA88IZ98"/>
<evidence type="ECO:0000259" key="1">
    <source>
        <dbReference type="Pfam" id="PF25086"/>
    </source>
</evidence>
<sequence length="192" mass="21884">MEETILVGDDLMMGPPSPIIPSEIASHVLEGVELCDGLLRNLFLCLQINDIEPFCQDEIVLYRECAEKRDRELRKRLEESEHKLGLSMPFDEAKQRATQLDSKITSLEWRLILASGIEGMDGFRQIWNLHGRLTDTKEWRRGQKMSQLVILLRPNEDGSSGEGECAALDNVTMNVLDHLNTNTYWSQIDNVA</sequence>
<evidence type="ECO:0000313" key="2">
    <source>
        <dbReference type="EMBL" id="GMN61113.1"/>
    </source>
</evidence>
<comment type="caution">
    <text evidence="2">The sequence shown here is derived from an EMBL/GenBank/DDBJ whole genome shotgun (WGS) entry which is preliminary data.</text>
</comment>
<accession>A0AA88IZ98</accession>
<gene>
    <name evidence="2" type="ORF">TIFTF001_030188</name>
</gene>
<dbReference type="PANTHER" id="PTHR36047:SF1">
    <property type="entry name" value="OS01G0191000 PROTEIN"/>
    <property type="match status" value="1"/>
</dbReference>